<sequence>MDPFEGRMAFLQLLNKLSASQLSQLKPAQFALKNRDLEEDLYSCIWEELESGSFNTRVNIIYFVDTLCELSLRNGISNGYITMITRDILKLVEYVVPIGTAGAANAPEVRKVLHSLRLKNIIDDARLQEAINLVDAHEQASKAGEDQGTTSISRADILRRLEEDRERHKRMRENIWAIPKPELEHEIAWNTIEPITECDLESLNDDFEKYNECIRESLC</sequence>
<dbReference type="InterPro" id="IPR024638">
    <property type="entry name" value="Ctk3_N"/>
</dbReference>
<dbReference type="GO" id="GO:0070692">
    <property type="term" value="C:CTDK-1 complex"/>
    <property type="evidence" value="ECO:0007669"/>
    <property type="project" value="InterPro"/>
</dbReference>
<dbReference type="AlphaFoldDB" id="A0AAF0AXM5"/>
<feature type="domain" description="CID" evidence="1">
    <location>
        <begin position="2"/>
        <end position="138"/>
    </location>
</feature>
<evidence type="ECO:0000313" key="3">
    <source>
        <dbReference type="Proteomes" id="UP001212411"/>
    </source>
</evidence>
<evidence type="ECO:0000313" key="2">
    <source>
        <dbReference type="EMBL" id="WBW74912.1"/>
    </source>
</evidence>
<protein>
    <submittedName>
        <fullName evidence="2">Lsk1 complex gamma subunit Lsg1</fullName>
    </submittedName>
</protein>
<gene>
    <name evidence="2" type="primary">lsg1</name>
    <name evidence="2" type="ORF">SOMG_04548</name>
</gene>
<dbReference type="FunFam" id="1.25.40.90:FF:000032">
    <property type="entry name" value="CTD kinase subunit gamma"/>
    <property type="match status" value="1"/>
</dbReference>
<name>A0AAF0AXM5_9SCHI</name>
<dbReference type="GO" id="GO:0045943">
    <property type="term" value="P:positive regulation of transcription by RNA polymerase I"/>
    <property type="evidence" value="ECO:0007669"/>
    <property type="project" value="TreeGrafter"/>
</dbReference>
<dbReference type="InterPro" id="IPR024637">
    <property type="entry name" value="Ctk3_C"/>
</dbReference>
<dbReference type="PANTHER" id="PTHR28291:SF1">
    <property type="entry name" value="CTD KINASE SUBUNIT GAMMA"/>
    <property type="match status" value="1"/>
</dbReference>
<evidence type="ECO:0000259" key="1">
    <source>
        <dbReference type="PROSITE" id="PS51391"/>
    </source>
</evidence>
<dbReference type="GeneID" id="80878020"/>
<dbReference type="InterPro" id="IPR008942">
    <property type="entry name" value="ENTH_VHS"/>
</dbReference>
<keyword evidence="3" id="KW-1185">Reference proteome</keyword>
<dbReference type="Gene3D" id="1.25.40.90">
    <property type="match status" value="1"/>
</dbReference>
<reference evidence="2 3" key="1">
    <citation type="journal article" date="2023" name="G3 (Bethesda)">
        <title>A high-quality reference genome for the fission yeast Schizosaccharomyces osmophilus.</title>
        <authorList>
            <person name="Jia G.S."/>
            <person name="Zhang W.C."/>
            <person name="Liang Y."/>
            <person name="Liu X.H."/>
            <person name="Rhind N."/>
            <person name="Pidoux A."/>
            <person name="Brysch-Herzberg M."/>
            <person name="Du L.L."/>
        </authorList>
    </citation>
    <scope>NUCLEOTIDE SEQUENCE [LARGE SCALE GENOMIC DNA]</scope>
    <source>
        <strain evidence="2 3">CBS 15793</strain>
    </source>
</reference>
<accession>A0AAF0AXM5</accession>
<dbReference type="RefSeq" id="XP_056039155.1">
    <property type="nucleotide sequence ID" value="XM_056183331.1"/>
</dbReference>
<organism evidence="2 3">
    <name type="scientific">Schizosaccharomyces osmophilus</name>
    <dbReference type="NCBI Taxonomy" id="2545709"/>
    <lineage>
        <taxon>Eukaryota</taxon>
        <taxon>Fungi</taxon>
        <taxon>Dikarya</taxon>
        <taxon>Ascomycota</taxon>
        <taxon>Taphrinomycotina</taxon>
        <taxon>Schizosaccharomycetes</taxon>
        <taxon>Schizosaccharomycetales</taxon>
        <taxon>Schizosaccharomycetaceae</taxon>
        <taxon>Schizosaccharomyces</taxon>
    </lineage>
</organism>
<dbReference type="Proteomes" id="UP001212411">
    <property type="component" value="Chromosome 3"/>
</dbReference>
<dbReference type="EMBL" id="CP115613">
    <property type="protein sequence ID" value="WBW74912.1"/>
    <property type="molecule type" value="Genomic_DNA"/>
</dbReference>
<dbReference type="PANTHER" id="PTHR28291">
    <property type="entry name" value="CTD KINASE SUBUNIT GAMMA"/>
    <property type="match status" value="1"/>
</dbReference>
<dbReference type="InterPro" id="IPR042326">
    <property type="entry name" value="Ctk3"/>
</dbReference>
<proteinExistence type="predicted"/>
<dbReference type="PROSITE" id="PS51391">
    <property type="entry name" value="CID"/>
    <property type="match status" value="1"/>
</dbReference>
<dbReference type="Pfam" id="PF12350">
    <property type="entry name" value="CTK3_C"/>
    <property type="match status" value="1"/>
</dbReference>
<dbReference type="Pfam" id="PF12243">
    <property type="entry name" value="CTK3"/>
    <property type="match status" value="1"/>
</dbReference>
<dbReference type="GO" id="GO:0032786">
    <property type="term" value="P:positive regulation of DNA-templated transcription, elongation"/>
    <property type="evidence" value="ECO:0007669"/>
    <property type="project" value="InterPro"/>
</dbReference>
<dbReference type="KEGG" id="som:SOMG_04548"/>
<dbReference type="InterPro" id="IPR006569">
    <property type="entry name" value="CID_dom"/>
</dbReference>